<dbReference type="RefSeq" id="WP_191807995.1">
    <property type="nucleotide sequence ID" value="NZ_JACSQD010000004.1"/>
</dbReference>
<dbReference type="PANTHER" id="PTHR30055">
    <property type="entry name" value="HTH-TYPE TRANSCRIPTIONAL REGULATOR RUTR"/>
    <property type="match status" value="1"/>
</dbReference>
<dbReference type="Proteomes" id="UP000609874">
    <property type="component" value="Unassembled WGS sequence"/>
</dbReference>
<dbReference type="Pfam" id="PF00440">
    <property type="entry name" value="TetR_N"/>
    <property type="match status" value="1"/>
</dbReference>
<sequence length="204" mass="22204">MGIRDDRKAATRGEIQRATLDLLETAGFEATTVARIAEQAGISERTFFRYFDSKESAAMPGQGELVQALLTHPLHPALTSAQVLRELIEVCRKHFAYEVQQYEFLRISRLVLREPGLLQGVARQELQLVSALSGSLVERNILGQMPALLVAELIACTWRVAWQCFAQESADGGCDPAALFDKAVTNLGEIVSPAAGSPAPVQLA</sequence>
<comment type="caution">
    <text evidence="6">The sequence shown here is derived from an EMBL/GenBank/DDBJ whole genome shotgun (WGS) entry which is preliminary data.</text>
</comment>
<dbReference type="EMBL" id="JACSQD010000004">
    <property type="protein sequence ID" value="MBD7995682.1"/>
    <property type="molecule type" value="Genomic_DNA"/>
</dbReference>
<dbReference type="SUPFAM" id="SSF46689">
    <property type="entry name" value="Homeodomain-like"/>
    <property type="match status" value="1"/>
</dbReference>
<dbReference type="InterPro" id="IPR001647">
    <property type="entry name" value="HTH_TetR"/>
</dbReference>
<evidence type="ECO:0000256" key="3">
    <source>
        <dbReference type="ARBA" id="ARBA00023163"/>
    </source>
</evidence>
<evidence type="ECO:0000313" key="6">
    <source>
        <dbReference type="EMBL" id="MBD7995682.1"/>
    </source>
</evidence>
<feature type="domain" description="HTH tetR-type" evidence="5">
    <location>
        <begin position="9"/>
        <end position="69"/>
    </location>
</feature>
<protein>
    <submittedName>
        <fullName evidence="6">TetR family transcriptional regulator</fullName>
    </submittedName>
</protein>
<dbReference type="InterPro" id="IPR009057">
    <property type="entry name" value="Homeodomain-like_sf"/>
</dbReference>
<reference evidence="6 7" key="1">
    <citation type="submission" date="2020-08" db="EMBL/GenBank/DDBJ databases">
        <title>A Genomic Blueprint of the Chicken Gut Microbiome.</title>
        <authorList>
            <person name="Gilroy R."/>
            <person name="Ravi A."/>
            <person name="Getino M."/>
            <person name="Pursley I."/>
            <person name="Horton D.L."/>
            <person name="Alikhan N.-F."/>
            <person name="Baker D."/>
            <person name="Gharbi K."/>
            <person name="Hall N."/>
            <person name="Watson M."/>
            <person name="Adriaenssens E.M."/>
            <person name="Foster-Nyarko E."/>
            <person name="Jarju S."/>
            <person name="Secka A."/>
            <person name="Antonio M."/>
            <person name="Oren A."/>
            <person name="Chaudhuri R."/>
            <person name="La Ragione R.M."/>
            <person name="Hildebrand F."/>
            <person name="Pallen M.J."/>
        </authorList>
    </citation>
    <scope>NUCLEOTIDE SEQUENCE [LARGE SCALE GENOMIC DNA]</scope>
    <source>
        <strain evidence="6 7">Sa2CUA1</strain>
    </source>
</reference>
<keyword evidence="2 4" id="KW-0238">DNA-binding</keyword>
<accession>A0ABR8USX1</accession>
<dbReference type="InterPro" id="IPR050109">
    <property type="entry name" value="HTH-type_TetR-like_transc_reg"/>
</dbReference>
<evidence type="ECO:0000256" key="4">
    <source>
        <dbReference type="PROSITE-ProRule" id="PRU00335"/>
    </source>
</evidence>
<proteinExistence type="predicted"/>
<dbReference type="PANTHER" id="PTHR30055:SF238">
    <property type="entry name" value="MYCOFACTOCIN BIOSYNTHESIS TRANSCRIPTIONAL REGULATOR MFTR-RELATED"/>
    <property type="match status" value="1"/>
</dbReference>
<dbReference type="PRINTS" id="PR00455">
    <property type="entry name" value="HTHTETR"/>
</dbReference>
<gene>
    <name evidence="6" type="ORF">H9639_10270</name>
</gene>
<evidence type="ECO:0000256" key="2">
    <source>
        <dbReference type="ARBA" id="ARBA00023125"/>
    </source>
</evidence>
<organism evidence="6 7">
    <name type="scientific">Arthrobacter gallicola</name>
    <dbReference type="NCBI Taxonomy" id="2762225"/>
    <lineage>
        <taxon>Bacteria</taxon>
        <taxon>Bacillati</taxon>
        <taxon>Actinomycetota</taxon>
        <taxon>Actinomycetes</taxon>
        <taxon>Micrococcales</taxon>
        <taxon>Micrococcaceae</taxon>
        <taxon>Arthrobacter</taxon>
    </lineage>
</organism>
<name>A0ABR8USX1_9MICC</name>
<feature type="DNA-binding region" description="H-T-H motif" evidence="4">
    <location>
        <begin position="32"/>
        <end position="51"/>
    </location>
</feature>
<dbReference type="Gene3D" id="1.10.357.10">
    <property type="entry name" value="Tetracycline Repressor, domain 2"/>
    <property type="match status" value="1"/>
</dbReference>
<keyword evidence="7" id="KW-1185">Reference proteome</keyword>
<keyword evidence="1" id="KW-0805">Transcription regulation</keyword>
<dbReference type="PROSITE" id="PS50977">
    <property type="entry name" value="HTH_TETR_2"/>
    <property type="match status" value="1"/>
</dbReference>
<evidence type="ECO:0000259" key="5">
    <source>
        <dbReference type="PROSITE" id="PS50977"/>
    </source>
</evidence>
<evidence type="ECO:0000313" key="7">
    <source>
        <dbReference type="Proteomes" id="UP000609874"/>
    </source>
</evidence>
<evidence type="ECO:0000256" key="1">
    <source>
        <dbReference type="ARBA" id="ARBA00023015"/>
    </source>
</evidence>
<keyword evidence="3" id="KW-0804">Transcription</keyword>